<feature type="region of interest" description="Disordered" evidence="4">
    <location>
        <begin position="407"/>
        <end position="470"/>
    </location>
</feature>
<dbReference type="Proteomes" id="UP000314983">
    <property type="component" value="Chromosome 6"/>
</dbReference>
<evidence type="ECO:0000256" key="2">
    <source>
        <dbReference type="ARBA" id="ARBA00023163"/>
    </source>
</evidence>
<keyword evidence="2" id="KW-0804">Transcription</keyword>
<dbReference type="GO" id="GO:0006357">
    <property type="term" value="P:regulation of transcription by RNA polymerase II"/>
    <property type="evidence" value="ECO:0007669"/>
    <property type="project" value="TreeGrafter"/>
</dbReference>
<dbReference type="InterPro" id="IPR036431">
    <property type="entry name" value="ARID_dom_sf"/>
</dbReference>
<dbReference type="GeneTree" id="ENSGT00940000163584"/>
<feature type="region of interest" description="Disordered" evidence="4">
    <location>
        <begin position="486"/>
        <end position="518"/>
    </location>
</feature>
<accession>A0AAY5EPU5</accession>
<dbReference type="Pfam" id="PF01388">
    <property type="entry name" value="ARID"/>
    <property type="match status" value="1"/>
</dbReference>
<reference evidence="6 7" key="1">
    <citation type="submission" date="2020-05" db="EMBL/GenBank/DDBJ databases">
        <title>Electrophorus electricus (electric eel) genome, fEleEle1, primary haplotype.</title>
        <authorList>
            <person name="Myers G."/>
            <person name="Meyer A."/>
            <person name="Fedrigo O."/>
            <person name="Formenti G."/>
            <person name="Rhie A."/>
            <person name="Tracey A."/>
            <person name="Sims Y."/>
            <person name="Jarvis E.D."/>
        </authorList>
    </citation>
    <scope>NUCLEOTIDE SEQUENCE [LARGE SCALE GENOMIC DNA]</scope>
</reference>
<dbReference type="Gene3D" id="1.10.150.60">
    <property type="entry name" value="ARID DNA-binding domain"/>
    <property type="match status" value="1"/>
</dbReference>
<evidence type="ECO:0000256" key="4">
    <source>
        <dbReference type="SAM" id="MobiDB-lite"/>
    </source>
</evidence>
<keyword evidence="7" id="KW-1185">Reference proteome</keyword>
<dbReference type="GO" id="GO:0005634">
    <property type="term" value="C:nucleus"/>
    <property type="evidence" value="ECO:0007669"/>
    <property type="project" value="TreeGrafter"/>
</dbReference>
<dbReference type="PANTHER" id="PTHR13964">
    <property type="entry name" value="RBP-RELATED"/>
    <property type="match status" value="1"/>
</dbReference>
<evidence type="ECO:0000256" key="3">
    <source>
        <dbReference type="ARBA" id="ARBA00023242"/>
    </source>
</evidence>
<sequence>MAILPACRYYQSTWLGPPCCLRGAFAFYKAVCYKPEPGASAKVWRLGEFYYVRCGSQEPVSIAEVTLLWEDQRQRHLLASSRLYFPPEDTPKGRTGEHGEDEVLAVSKKVVLRVEDLVNWTCTESPQWKHSCLNSSILNVPDTSPCATDSQGLKTEGLQTETPSPPRVKVLSYPQYCRFRSLQRRLQDQSGSPGLHNPHLLALGGLKMTLHNTRVLYCRDTFNHPNLGNNLSLMSHFGCPSLSLKGRPRKRKGRESSGSDQQHLSKSEPWGERMKENVMGGTEESWEGSWLPHPEEQLFLDQLYVFMERRGSPISKVPNLGFKKIDLFLMYSIVKKLGGYESVTSQRLWKTVYNELGGSPGSTSAATCTRRHYEKLMLPYEQHVKGADQEQSRAKATVASAVSIRRPARGRGAQTTLKKNGVTNQATPPDGVVVRKRGRPPGKRNAKALARGRVGRPPLHAKTCGEQGASDESQALPIFQEPRLSQAPASTTPLPHQPKVDKEVKTELEPSAPSLSGQSKLQIGTSLEGFSPTNGMCPLDFVRARLGFNSVGIPHVMSQDPLAPNQPAPLSQTKACSPETSENLQHQCSGCSLEDPSWTGGPKEGRTTRPPLPPLKILPLDIDCSLQLRQLMRTRLGTAHMNSFTKRLSEALSQDLSKTYEPNGHSISTSPEQAVPLNLSKKNTSKRSSDEAEIGDLQCQEFEGSKAKTAKMEPEDLRLPQKQNGVSLGVPVVQEEPADLSSPCRVRALPQDRTSLASTCPEAGDLSSKLEPDASSDSVFPTSVVPSTLSALKQKESELIPVDAKLGETHVWKSEPERALVPQSPEPCLKDELVSQRMPYKDSKMQNYKVPSLKELSSSHLSKPSQSC</sequence>
<dbReference type="Ensembl" id="ENSEEET00000063078.1">
    <property type="protein sequence ID" value="ENSEEEP00000058938.1"/>
    <property type="gene ID" value="ENSEEEG00000027384.1"/>
</dbReference>
<feature type="compositionally biased region" description="Basic and acidic residues" evidence="4">
    <location>
        <begin position="263"/>
        <end position="273"/>
    </location>
</feature>
<proteinExistence type="predicted"/>
<dbReference type="GO" id="GO:0000976">
    <property type="term" value="F:transcription cis-regulatory region binding"/>
    <property type="evidence" value="ECO:0007669"/>
    <property type="project" value="TreeGrafter"/>
</dbReference>
<feature type="compositionally biased region" description="Basic and acidic residues" evidence="4">
    <location>
        <begin position="498"/>
        <end position="508"/>
    </location>
</feature>
<dbReference type="InterPro" id="IPR043151">
    <property type="entry name" value="BAH_sf"/>
</dbReference>
<feature type="region of interest" description="Disordered" evidence="4">
    <location>
        <begin position="756"/>
        <end position="779"/>
    </location>
</feature>
<evidence type="ECO:0000313" key="6">
    <source>
        <dbReference type="Ensembl" id="ENSEEEP00000058938.1"/>
    </source>
</evidence>
<keyword evidence="3" id="KW-0539">Nucleus</keyword>
<name>A0AAY5EPU5_ELEEL</name>
<feature type="compositionally biased region" description="Basic and acidic residues" evidence="4">
    <location>
        <begin position="828"/>
        <end position="844"/>
    </location>
</feature>
<dbReference type="PANTHER" id="PTHR13964:SF41">
    <property type="entry name" value="AT-RICH INTERACTIVE DOMAIN-CONTAINING PROTEIN 5B"/>
    <property type="match status" value="1"/>
</dbReference>
<dbReference type="SUPFAM" id="SSF46774">
    <property type="entry name" value="ARID-like"/>
    <property type="match status" value="1"/>
</dbReference>
<reference evidence="6" key="3">
    <citation type="submission" date="2025-09" db="UniProtKB">
        <authorList>
            <consortium name="Ensembl"/>
        </authorList>
    </citation>
    <scope>IDENTIFICATION</scope>
</reference>
<dbReference type="SMART" id="SM01014">
    <property type="entry name" value="ARID"/>
    <property type="match status" value="1"/>
</dbReference>
<dbReference type="FunFam" id="1.10.150.60:FF:000015">
    <property type="entry name" value="AT-rich interactive domain-containing protein 5B"/>
    <property type="match status" value="1"/>
</dbReference>
<gene>
    <name evidence="6" type="primary">zgc:77151</name>
</gene>
<keyword evidence="1" id="KW-0805">Transcription regulation</keyword>
<dbReference type="InterPro" id="IPR051232">
    <property type="entry name" value="ARID/SWI1_ChromRemod"/>
</dbReference>
<feature type="region of interest" description="Disordered" evidence="4">
    <location>
        <begin position="816"/>
        <end position="868"/>
    </location>
</feature>
<evidence type="ECO:0000259" key="5">
    <source>
        <dbReference type="PROSITE" id="PS51011"/>
    </source>
</evidence>
<feature type="compositionally biased region" description="Basic residues" evidence="4">
    <location>
        <begin position="434"/>
        <end position="446"/>
    </location>
</feature>
<feature type="domain" description="ARID" evidence="5">
    <location>
        <begin position="293"/>
        <end position="385"/>
    </location>
</feature>
<feature type="region of interest" description="Disordered" evidence="4">
    <location>
        <begin position="244"/>
        <end position="273"/>
    </location>
</feature>
<dbReference type="InterPro" id="IPR001606">
    <property type="entry name" value="ARID_dom"/>
</dbReference>
<protein>
    <recommendedName>
        <fullName evidence="5">ARID domain-containing protein</fullName>
    </recommendedName>
</protein>
<feature type="compositionally biased region" description="Polar residues" evidence="4">
    <location>
        <begin position="413"/>
        <end position="427"/>
    </location>
</feature>
<dbReference type="SMART" id="SM00501">
    <property type="entry name" value="BRIGHT"/>
    <property type="match status" value="1"/>
</dbReference>
<reference evidence="6" key="2">
    <citation type="submission" date="2025-08" db="UniProtKB">
        <authorList>
            <consortium name="Ensembl"/>
        </authorList>
    </citation>
    <scope>IDENTIFICATION</scope>
</reference>
<organism evidence="6 7">
    <name type="scientific">Electrophorus electricus</name>
    <name type="common">Electric eel</name>
    <name type="synonym">Gymnotus electricus</name>
    <dbReference type="NCBI Taxonomy" id="8005"/>
    <lineage>
        <taxon>Eukaryota</taxon>
        <taxon>Metazoa</taxon>
        <taxon>Chordata</taxon>
        <taxon>Craniata</taxon>
        <taxon>Vertebrata</taxon>
        <taxon>Euteleostomi</taxon>
        <taxon>Actinopterygii</taxon>
        <taxon>Neopterygii</taxon>
        <taxon>Teleostei</taxon>
        <taxon>Ostariophysi</taxon>
        <taxon>Gymnotiformes</taxon>
        <taxon>Gymnotoidei</taxon>
        <taxon>Gymnotidae</taxon>
        <taxon>Electrophorus</taxon>
    </lineage>
</organism>
<feature type="region of interest" description="Disordered" evidence="4">
    <location>
        <begin position="659"/>
        <end position="696"/>
    </location>
</feature>
<feature type="compositionally biased region" description="Low complexity" evidence="4">
    <location>
        <begin position="851"/>
        <end position="868"/>
    </location>
</feature>
<evidence type="ECO:0000256" key="1">
    <source>
        <dbReference type="ARBA" id="ARBA00023015"/>
    </source>
</evidence>
<dbReference type="Gene3D" id="2.30.30.490">
    <property type="match status" value="1"/>
</dbReference>
<dbReference type="PROSITE" id="PS51011">
    <property type="entry name" value="ARID"/>
    <property type="match status" value="1"/>
</dbReference>
<dbReference type="AlphaFoldDB" id="A0AAY5EPU5"/>
<dbReference type="CDD" id="cd16869">
    <property type="entry name" value="ARID_ARID5"/>
    <property type="match status" value="1"/>
</dbReference>
<evidence type="ECO:0000313" key="7">
    <source>
        <dbReference type="Proteomes" id="UP000314983"/>
    </source>
</evidence>